<evidence type="ECO:0000313" key="3">
    <source>
        <dbReference type="Proteomes" id="UP000828390"/>
    </source>
</evidence>
<dbReference type="AlphaFoldDB" id="A0A9D4RI73"/>
<reference evidence="2" key="1">
    <citation type="journal article" date="2019" name="bioRxiv">
        <title>The Genome of the Zebra Mussel, Dreissena polymorpha: A Resource for Invasive Species Research.</title>
        <authorList>
            <person name="McCartney M.A."/>
            <person name="Auch B."/>
            <person name="Kono T."/>
            <person name="Mallez S."/>
            <person name="Zhang Y."/>
            <person name="Obille A."/>
            <person name="Becker A."/>
            <person name="Abrahante J.E."/>
            <person name="Garbe J."/>
            <person name="Badalamenti J.P."/>
            <person name="Herman A."/>
            <person name="Mangelson H."/>
            <person name="Liachko I."/>
            <person name="Sullivan S."/>
            <person name="Sone E.D."/>
            <person name="Koren S."/>
            <person name="Silverstein K.A.T."/>
            <person name="Beckman K.B."/>
            <person name="Gohl D.M."/>
        </authorList>
    </citation>
    <scope>NUCLEOTIDE SEQUENCE</scope>
    <source>
        <strain evidence="2">Duluth1</strain>
        <tissue evidence="2">Whole animal</tissue>
    </source>
</reference>
<evidence type="ECO:0000313" key="2">
    <source>
        <dbReference type="EMBL" id="KAH3867422.1"/>
    </source>
</evidence>
<organism evidence="2 3">
    <name type="scientific">Dreissena polymorpha</name>
    <name type="common">Zebra mussel</name>
    <name type="synonym">Mytilus polymorpha</name>
    <dbReference type="NCBI Taxonomy" id="45954"/>
    <lineage>
        <taxon>Eukaryota</taxon>
        <taxon>Metazoa</taxon>
        <taxon>Spiralia</taxon>
        <taxon>Lophotrochozoa</taxon>
        <taxon>Mollusca</taxon>
        <taxon>Bivalvia</taxon>
        <taxon>Autobranchia</taxon>
        <taxon>Heteroconchia</taxon>
        <taxon>Euheterodonta</taxon>
        <taxon>Imparidentia</taxon>
        <taxon>Neoheterodontei</taxon>
        <taxon>Myida</taxon>
        <taxon>Dreissenoidea</taxon>
        <taxon>Dreissenidae</taxon>
        <taxon>Dreissena</taxon>
    </lineage>
</organism>
<dbReference type="InterPro" id="IPR003609">
    <property type="entry name" value="Pan_app"/>
</dbReference>
<dbReference type="Proteomes" id="UP000828390">
    <property type="component" value="Unassembled WGS sequence"/>
</dbReference>
<proteinExistence type="predicted"/>
<dbReference type="SUPFAM" id="SSF57414">
    <property type="entry name" value="Hairpin loop containing domain-like"/>
    <property type="match status" value="1"/>
</dbReference>
<feature type="domain" description="Apple" evidence="1">
    <location>
        <begin position="12"/>
        <end position="96"/>
    </location>
</feature>
<protein>
    <recommendedName>
        <fullName evidence="1">Apple domain-containing protein</fullName>
    </recommendedName>
</protein>
<accession>A0A9D4RI73</accession>
<dbReference type="Pfam" id="PF00024">
    <property type="entry name" value="PAN_1"/>
    <property type="match status" value="1"/>
</dbReference>
<dbReference type="PROSITE" id="PS50948">
    <property type="entry name" value="PAN"/>
    <property type="match status" value="1"/>
</dbReference>
<reference evidence="2" key="2">
    <citation type="submission" date="2020-11" db="EMBL/GenBank/DDBJ databases">
        <authorList>
            <person name="McCartney M.A."/>
            <person name="Auch B."/>
            <person name="Kono T."/>
            <person name="Mallez S."/>
            <person name="Becker A."/>
            <person name="Gohl D.M."/>
            <person name="Silverstein K.A.T."/>
            <person name="Koren S."/>
            <person name="Bechman K.B."/>
            <person name="Herman A."/>
            <person name="Abrahante J.E."/>
            <person name="Garbe J."/>
        </authorList>
    </citation>
    <scope>NUCLEOTIDE SEQUENCE</scope>
    <source>
        <strain evidence="2">Duluth1</strain>
        <tissue evidence="2">Whole animal</tissue>
    </source>
</reference>
<keyword evidence="3" id="KW-1185">Reference proteome</keyword>
<dbReference type="SMART" id="SM00473">
    <property type="entry name" value="PAN_AP"/>
    <property type="match status" value="1"/>
</dbReference>
<dbReference type="Gene3D" id="3.50.4.10">
    <property type="entry name" value="Hepatocyte Growth Factor"/>
    <property type="match status" value="1"/>
</dbReference>
<gene>
    <name evidence="2" type="ORF">DPMN_030549</name>
</gene>
<evidence type="ECO:0000259" key="1">
    <source>
        <dbReference type="PROSITE" id="PS50948"/>
    </source>
</evidence>
<name>A0A9D4RI73_DREPO</name>
<comment type="caution">
    <text evidence="2">The sequence shown here is derived from an EMBL/GenBank/DDBJ whole genome shotgun (WGS) entry which is preliminary data.</text>
</comment>
<sequence>MDRTPANQGKCCYYSHVSAQFTVQPGRYIEINTGSIIYNSASPLQCASYCVNDAEFVCNSFDFCTNDQSCHLSPTHTDSGTTMSPTPSCYHYSSTAL</sequence>
<dbReference type="EMBL" id="JAIWYP010000002">
    <property type="protein sequence ID" value="KAH3867422.1"/>
    <property type="molecule type" value="Genomic_DNA"/>
</dbReference>